<protein>
    <recommendedName>
        <fullName evidence="4">Mobilization protein</fullName>
    </recommendedName>
</protein>
<dbReference type="Proteomes" id="UP001596156">
    <property type="component" value="Unassembled WGS sequence"/>
</dbReference>
<feature type="compositionally biased region" description="Polar residues" evidence="1">
    <location>
        <begin position="18"/>
        <end position="35"/>
    </location>
</feature>
<gene>
    <name evidence="2" type="ORF">ACFPN6_26350</name>
</gene>
<feature type="region of interest" description="Disordered" evidence="1">
    <location>
        <begin position="1"/>
        <end position="93"/>
    </location>
</feature>
<name>A0ABW0DFR7_STRFI</name>
<dbReference type="Pfam" id="PF21983">
    <property type="entry name" value="NikA-like"/>
    <property type="match status" value="1"/>
</dbReference>
<feature type="compositionally biased region" description="Polar residues" evidence="1">
    <location>
        <begin position="1"/>
        <end position="10"/>
    </location>
</feature>
<comment type="caution">
    <text evidence="2">The sequence shown here is derived from an EMBL/GenBank/DDBJ whole genome shotgun (WGS) entry which is preliminary data.</text>
</comment>
<evidence type="ECO:0000313" key="2">
    <source>
        <dbReference type="EMBL" id="MFC5228029.1"/>
    </source>
</evidence>
<accession>A0ABW0DFR7</accession>
<sequence>MTHPIQNGNTPEPARDLSSVSGRASWGGSSTSAESTPEGAEEDLHRGAQVLGASTEGGSKPEEERKPNRRPRERPARQRPRQPPEKKRRHLRTTRFNDAEFALIASAAAQCNLTVGGFLARAALSAARDLGRTNAEIATERDVLTALFDSRRKLGWAGSNLNQVTKALNSGADISPQLEASLAAVRRAADAVHAAATAVLEQQAA</sequence>
<dbReference type="EMBL" id="JBHSKL010000037">
    <property type="protein sequence ID" value="MFC5228029.1"/>
    <property type="molecule type" value="Genomic_DNA"/>
</dbReference>
<feature type="compositionally biased region" description="Basic residues" evidence="1">
    <location>
        <begin position="67"/>
        <end position="93"/>
    </location>
</feature>
<dbReference type="InterPro" id="IPR053842">
    <property type="entry name" value="NikA-like"/>
</dbReference>
<evidence type="ECO:0008006" key="4">
    <source>
        <dbReference type="Google" id="ProtNLM"/>
    </source>
</evidence>
<organism evidence="2 3">
    <name type="scientific">Streptomyces fimbriatus</name>
    <dbReference type="NCBI Taxonomy" id="68197"/>
    <lineage>
        <taxon>Bacteria</taxon>
        <taxon>Bacillati</taxon>
        <taxon>Actinomycetota</taxon>
        <taxon>Actinomycetes</taxon>
        <taxon>Kitasatosporales</taxon>
        <taxon>Streptomycetaceae</taxon>
        <taxon>Streptomyces</taxon>
    </lineage>
</organism>
<evidence type="ECO:0000313" key="3">
    <source>
        <dbReference type="Proteomes" id="UP001596156"/>
    </source>
</evidence>
<reference evidence="3" key="1">
    <citation type="journal article" date="2019" name="Int. J. Syst. Evol. Microbiol.">
        <title>The Global Catalogue of Microorganisms (GCM) 10K type strain sequencing project: providing services to taxonomists for standard genome sequencing and annotation.</title>
        <authorList>
            <consortium name="The Broad Institute Genomics Platform"/>
            <consortium name="The Broad Institute Genome Sequencing Center for Infectious Disease"/>
            <person name="Wu L."/>
            <person name="Ma J."/>
        </authorList>
    </citation>
    <scope>NUCLEOTIDE SEQUENCE [LARGE SCALE GENOMIC DNA]</scope>
    <source>
        <strain evidence="3">CCM 8479</strain>
    </source>
</reference>
<dbReference type="RefSeq" id="WP_344642584.1">
    <property type="nucleotide sequence ID" value="NZ_BAAASS010000002.1"/>
</dbReference>
<keyword evidence="3" id="KW-1185">Reference proteome</keyword>
<evidence type="ECO:0000256" key="1">
    <source>
        <dbReference type="SAM" id="MobiDB-lite"/>
    </source>
</evidence>
<proteinExistence type="predicted"/>